<protein>
    <submittedName>
        <fullName evidence="3">Uncharacterized protein</fullName>
    </submittedName>
</protein>
<dbReference type="OrthoDB" id="5417469at2"/>
<dbReference type="HOGENOM" id="CLU_536210_0_0_7"/>
<dbReference type="InterPro" id="IPR013783">
    <property type="entry name" value="Ig-like_fold"/>
</dbReference>
<dbReference type="NCBIfam" id="NF041762">
    <property type="entry name" value="diheme_GEGP"/>
    <property type="match status" value="1"/>
</dbReference>
<feature type="chain" id="PRO_5002631948" evidence="2">
    <location>
        <begin position="26"/>
        <end position="508"/>
    </location>
</feature>
<dbReference type="InterPro" id="IPR036280">
    <property type="entry name" value="Multihaem_cyt_sf"/>
</dbReference>
<sequence>MKRTNAFFMAVLFCCIAGTALVASAAYHHAGSADTDAGNFLRVYPDKAGTKLDNCATCHGGGVYTSSSGKKSTLGSCQYCHAATNYGADTGKYAQTLNSYGTAYMDNGRNETAIANIQNEDSDSDGYSNLTEIQANRYPGDANDHPGKVVAPFRIFTKKQLEAMPQHRQFMLMNTTKSGDFYTQYSGVTMENLLKKAGISSSATRIFAYSPDGYAQQHPLEDSSDNTGNSYAPFVIGSYPQASYFYAAEADKAINETYGWCDYSSPNAQGRQNGDPIRVKNGLRLMLAIKADGTDLTPGVLGDDNKLTSGSEGPFRVVSPEKILGPPDQPSTKPALGSIWQYNPSADHNAGFSTKCATMIKVDPLPDGTTDIDVMEAGWGYVDQGKIVVYGALQGPQPIFPAAGATKVNWHPAFFMWKHSPGVERKDIVSYKLEYTKDETLTDWTTVMIERSAKKARMHFDPMVKDNTTIILEPNTRYWWRVTDLDENGGTTVSSVRSFTTKAKPARK</sequence>
<dbReference type="RefSeq" id="WP_011736067.1">
    <property type="nucleotide sequence ID" value="NC_008609.1"/>
</dbReference>
<gene>
    <name evidence="3" type="ordered locus">Ppro_2199</name>
</gene>
<keyword evidence="4" id="KW-1185">Reference proteome</keyword>
<dbReference type="SUPFAM" id="SSF56524">
    <property type="entry name" value="Oxidoreductase molybdopterin-binding domain"/>
    <property type="match status" value="1"/>
</dbReference>
<proteinExistence type="predicted"/>
<dbReference type="Gene3D" id="2.60.40.10">
    <property type="entry name" value="Immunoglobulins"/>
    <property type="match status" value="1"/>
</dbReference>
<feature type="signal peptide" evidence="2">
    <location>
        <begin position="1"/>
        <end position="25"/>
    </location>
</feature>
<dbReference type="STRING" id="338966.Ppro_2199"/>
<evidence type="ECO:0000313" key="3">
    <source>
        <dbReference type="EMBL" id="ABK99806.1"/>
    </source>
</evidence>
<dbReference type="InterPro" id="IPR036374">
    <property type="entry name" value="OxRdtase_Mopterin-bd_sf"/>
</dbReference>
<dbReference type="eggNOG" id="COG2041">
    <property type="taxonomic scope" value="Bacteria"/>
</dbReference>
<dbReference type="KEGG" id="ppd:Ppro_2199"/>
<accession>A1AR36</accession>
<reference evidence="3 4" key="1">
    <citation type="submission" date="2006-10" db="EMBL/GenBank/DDBJ databases">
        <title>Complete sequence of chromosome of Pelobacter propionicus DSM 2379.</title>
        <authorList>
            <consortium name="US DOE Joint Genome Institute"/>
            <person name="Copeland A."/>
            <person name="Lucas S."/>
            <person name="Lapidus A."/>
            <person name="Barry K."/>
            <person name="Detter J.C."/>
            <person name="Glavina del Rio T."/>
            <person name="Hammon N."/>
            <person name="Israni S."/>
            <person name="Dalin E."/>
            <person name="Tice H."/>
            <person name="Pitluck S."/>
            <person name="Saunders E."/>
            <person name="Brettin T."/>
            <person name="Bruce D."/>
            <person name="Han C."/>
            <person name="Tapia R."/>
            <person name="Schmutz J."/>
            <person name="Larimer F."/>
            <person name="Land M."/>
            <person name="Hauser L."/>
            <person name="Kyrpides N."/>
            <person name="Kim E."/>
            <person name="Lovley D."/>
            <person name="Richardson P."/>
        </authorList>
    </citation>
    <scope>NUCLEOTIDE SEQUENCE [LARGE SCALE GENOMIC DNA]</scope>
    <source>
        <strain evidence="4">DSM 2379 / NBRC 103807 / OttBd1</strain>
    </source>
</reference>
<evidence type="ECO:0000256" key="1">
    <source>
        <dbReference type="SAM" id="MobiDB-lite"/>
    </source>
</evidence>
<organism evidence="3 4">
    <name type="scientific">Pelobacter propionicus (strain DSM 2379 / NBRC 103807 / OttBd1)</name>
    <dbReference type="NCBI Taxonomy" id="338966"/>
    <lineage>
        <taxon>Bacteria</taxon>
        <taxon>Pseudomonadati</taxon>
        <taxon>Thermodesulfobacteriota</taxon>
        <taxon>Desulfuromonadia</taxon>
        <taxon>Desulfuromonadales</taxon>
        <taxon>Desulfuromonadaceae</taxon>
        <taxon>Pelobacter</taxon>
    </lineage>
</organism>
<evidence type="ECO:0000256" key="2">
    <source>
        <dbReference type="SAM" id="SignalP"/>
    </source>
</evidence>
<evidence type="ECO:0000313" key="4">
    <source>
        <dbReference type="Proteomes" id="UP000006732"/>
    </source>
</evidence>
<dbReference type="Proteomes" id="UP000006732">
    <property type="component" value="Chromosome"/>
</dbReference>
<name>A1AR36_PELPD</name>
<feature type="region of interest" description="Disordered" evidence="1">
    <location>
        <begin position="304"/>
        <end position="330"/>
    </location>
</feature>
<dbReference type="AlphaFoldDB" id="A1AR36"/>
<dbReference type="SUPFAM" id="SSF48695">
    <property type="entry name" value="Multiheme cytochromes"/>
    <property type="match status" value="1"/>
</dbReference>
<keyword evidence="2" id="KW-0732">Signal</keyword>
<dbReference type="EMBL" id="CP000482">
    <property type="protein sequence ID" value="ABK99806.1"/>
    <property type="molecule type" value="Genomic_DNA"/>
</dbReference>